<accession>A0A2T9YET4</accession>
<feature type="compositionally biased region" description="Basic and acidic residues" evidence="6">
    <location>
        <begin position="563"/>
        <end position="572"/>
    </location>
</feature>
<keyword evidence="8" id="KW-1185">Reference proteome</keyword>
<proteinExistence type="inferred from homology"/>
<gene>
    <name evidence="7" type="ORF">BB559_004414</name>
</gene>
<sequence>MNSLINYLNFLATSSLDTPSQSIPASEFSSVFHQRKYKKIKTESNSDFKITTESTKNNINQHEKSLPSNYKTSNTFELASFNKDLISKKIQDLFKDALNESEYLNILNSSSIVANILLSILSKVNQISDTSSILDSVFDSLRHIYKDITFQLVIIHSIQNYNNFDSPDSYNNLPINSPVIHNIIKSIKSDKNNSSSSQDPRSVFAILYRQIKCLFNTNRPRTWVLAGFLLEEISYWTVDLRQNLAENGYGNPFDYISQNFEYENRKSVYNTFYNLSNNSQQNTQNQIQSYFDNIPKDYFANNTEFAGPKSKPTPSNFSEVPKSVYTPTIVMYSDINEYIHNRMNKYGNNVCFMTELIISESPCRDIIKHTFYKLIAAAENDCLEISKRPLTLSAKSRNWSSCYSSFMRMFDIYLGAGKNWCYPSYVAHPSFAQDLDPGPALSEKGVLPTEMQIIIDISVARKRRFARIAFPPDTVWPMVSHASRAHTEKHIFDQISYVNLRDTLSRTELERGPSAEKYVSDLLFQRAAIDEIYASIRNHRMIKKKTIQELEKSVYKTTNQLESSRDSNEGTSREISNNQGQYVSSTRELEQIEDSQLLLNILVKKVENLIRAIQLARDFSKCKELENTDQSIVSLPKEQRFWEVVNEIADQLFFFVQAKAVSYWDLHKRFYALVFPDSQELSTVPKLEKDNTLIWLLLQLFHIENVNSEIIAKDFSGEENILCDFLNLYNENQILSKDAFYLRDLSLQSSLSHQQLNIKDRSGLKFRHPKIRIAMPFTQSFYMFQTQFGINYKKNVIDGSYTLFQNLSLEESIKIATISQARQYVVPNTIYSYLVPYKYSPQSLQHPTTKFLNGGIVSYTVLDYINVSSKHRLLQLIYKMMLSHEQGPQFQFQFGPKENEINCVSPYTLDVVFKLLYNAPYTNELMMKEILEKLRRCDAAMAMGNAHFSDTTMRWLYTVYQLMNCRLLRFFKYYAHAGHLVHHLRHSLVFSKHLQLYTTIECFALCLIKLQHDTEFLNALLNPDYHGIPLTSHPQSLPPVDPDHIKQYLRPKHSWFHCTLLYRAATMVISRIVTIRGLGDVPRLSLNECLDSLSDRPSRWAPCVLMYMAPQVREFFIWKKDDTFILPDAEFINNLIEDPRFNSVLTEKTKNEGEIKTVIEQLKTQFSADGESQALFMCMIWTLEFNRHANGQKISTNFVSIVRQVLLGFPQSLITEHVAFFIDFIVRQIEINTIDPHSSKPNSESEKFEGYFNSVKNVLELFVWTFMFVKNEHVLYAIIRGDSDMRDNPIRVRLVRYLLMESPGFQERLSEWKRLDFSGRYWTEDDYFAKHKTFLSKYPEYFEYEAYLVSQGEKVIPPTQIKLPIFYENVMVRLVPVLEYSIDRLIESEQSVLLVELLDHLGPLFRLDQVPLTSLYNILFLYFASPTLHNSVTIRSLILGLLDMTQHRFSKKFSSFVFLDFVTESQSAEYQENTENSLKLSDHDGLTNTSSSNVNSEMGVDSKESMEFHKPHTLEELKMDQDKTNGRHIIKTVSYKDEKSDFSLKEATDNTKDQMKNETFSGDNFSSLNTETPTTSFSLDLVNSKEYILSMLDRIGVVLTQNYDEIELLPSLPEVQYREIPNPVLLVLNECNVESITWWCLSQEKLPRLVSPLEGIDMSKSYDEVKRLLSEPIDLWQKKNSKKAEKWEFASLWLKIIMEIALIPENERKEHIFYKEAKCLSITYFHITGIFSNSIPLELMATPYIRFLTNVVLFNKDLLSMSKLRLMFESKLLMSNSIFPSLTHYSSDWFSNSSKPEDLFKSSDIFENYLHNLRDGTQNLPNAYSTLLHSILHYGGIRTFITLSETIKLLSKGTPYIMENYGISPNFGKEDQEYMNEPSEVEGDLNTDIHRITTDIQLLYLCSTVAPILYRLKPHKELFSDIIESLFSMFVDLSGRLSDFSEKNLTTHAVEIIIDFFYFAKNKFLPKLEVWRNLSKYLTQMPIRMRNRLRILVFD</sequence>
<evidence type="ECO:0000256" key="6">
    <source>
        <dbReference type="SAM" id="MobiDB-lite"/>
    </source>
</evidence>
<comment type="subcellular location">
    <subcellularLocation>
        <location evidence="1">Nucleus</location>
    </subcellularLocation>
</comment>
<evidence type="ECO:0000313" key="8">
    <source>
        <dbReference type="Proteomes" id="UP000245699"/>
    </source>
</evidence>
<evidence type="ECO:0008006" key="9">
    <source>
        <dbReference type="Google" id="ProtNLM"/>
    </source>
</evidence>
<keyword evidence="3" id="KW-0805">Transcription regulation</keyword>
<organism evidence="7 8">
    <name type="scientific">Furculomyces boomerangus</name>
    <dbReference type="NCBI Taxonomy" id="61424"/>
    <lineage>
        <taxon>Eukaryota</taxon>
        <taxon>Fungi</taxon>
        <taxon>Fungi incertae sedis</taxon>
        <taxon>Zoopagomycota</taxon>
        <taxon>Kickxellomycotina</taxon>
        <taxon>Harpellomycetes</taxon>
        <taxon>Harpellales</taxon>
        <taxon>Harpellaceae</taxon>
        <taxon>Furculomyces</taxon>
    </lineage>
</organism>
<dbReference type="GO" id="GO:0010628">
    <property type="term" value="P:positive regulation of gene expression"/>
    <property type="evidence" value="ECO:0007669"/>
    <property type="project" value="TreeGrafter"/>
</dbReference>
<evidence type="ECO:0000256" key="4">
    <source>
        <dbReference type="ARBA" id="ARBA00023163"/>
    </source>
</evidence>
<feature type="region of interest" description="Disordered" evidence="6">
    <location>
        <begin position="558"/>
        <end position="582"/>
    </location>
</feature>
<dbReference type="GO" id="GO:0005667">
    <property type="term" value="C:transcription regulator complex"/>
    <property type="evidence" value="ECO:0007669"/>
    <property type="project" value="TreeGrafter"/>
</dbReference>
<evidence type="ECO:0000256" key="3">
    <source>
        <dbReference type="ARBA" id="ARBA00023015"/>
    </source>
</evidence>
<dbReference type="Proteomes" id="UP000245699">
    <property type="component" value="Unassembled WGS sequence"/>
</dbReference>
<keyword evidence="5" id="KW-0539">Nucleus</keyword>
<evidence type="ECO:0000256" key="5">
    <source>
        <dbReference type="ARBA" id="ARBA00023242"/>
    </source>
</evidence>
<feature type="region of interest" description="Disordered" evidence="6">
    <location>
        <begin position="1473"/>
        <end position="1506"/>
    </location>
</feature>
<dbReference type="InterPro" id="IPR021629">
    <property type="entry name" value="Mediator_Med23"/>
</dbReference>
<evidence type="ECO:0000256" key="1">
    <source>
        <dbReference type="ARBA" id="ARBA00004123"/>
    </source>
</evidence>
<dbReference type="PANTHER" id="PTHR12691">
    <property type="entry name" value="MEDIATOR OF RNA POLYMERASE II TRANSCRIPTION SUBUNIT 23"/>
    <property type="match status" value="1"/>
</dbReference>
<comment type="similarity">
    <text evidence="2">Belongs to the Mediator complex subunit 23 family.</text>
</comment>
<reference evidence="7 8" key="1">
    <citation type="journal article" date="2018" name="MBio">
        <title>Comparative Genomics Reveals the Core Gene Toolbox for the Fungus-Insect Symbiosis.</title>
        <authorList>
            <person name="Wang Y."/>
            <person name="Stata M."/>
            <person name="Wang W."/>
            <person name="Stajich J.E."/>
            <person name="White M.M."/>
            <person name="Moncalvo J.M."/>
        </authorList>
    </citation>
    <scope>NUCLEOTIDE SEQUENCE [LARGE SCALE GENOMIC DNA]</scope>
    <source>
        <strain evidence="7 8">AUS-77-4</strain>
    </source>
</reference>
<dbReference type="STRING" id="61424.A0A2T9YET4"/>
<dbReference type="GO" id="GO:0016592">
    <property type="term" value="C:mediator complex"/>
    <property type="evidence" value="ECO:0007669"/>
    <property type="project" value="TreeGrafter"/>
</dbReference>
<dbReference type="GO" id="GO:0006357">
    <property type="term" value="P:regulation of transcription by RNA polymerase II"/>
    <property type="evidence" value="ECO:0007669"/>
    <property type="project" value="TreeGrafter"/>
</dbReference>
<evidence type="ECO:0000256" key="2">
    <source>
        <dbReference type="ARBA" id="ARBA00010222"/>
    </source>
</evidence>
<feature type="compositionally biased region" description="Polar residues" evidence="6">
    <location>
        <begin position="1486"/>
        <end position="1496"/>
    </location>
</feature>
<dbReference type="EMBL" id="MBFT01000461">
    <property type="protein sequence ID" value="PVU90819.1"/>
    <property type="molecule type" value="Genomic_DNA"/>
</dbReference>
<feature type="compositionally biased region" description="Polar residues" evidence="6">
    <location>
        <begin position="573"/>
        <end position="582"/>
    </location>
</feature>
<dbReference type="Pfam" id="PF11573">
    <property type="entry name" value="Med23"/>
    <property type="match status" value="1"/>
</dbReference>
<dbReference type="OrthoDB" id="9982951at2759"/>
<protein>
    <recommendedName>
        <fullName evidence="9">Mediator of RNA polymerase II transcription subunit 23</fullName>
    </recommendedName>
</protein>
<keyword evidence="4" id="KW-0804">Transcription</keyword>
<comment type="caution">
    <text evidence="7">The sequence shown here is derived from an EMBL/GenBank/DDBJ whole genome shotgun (WGS) entry which is preliminary data.</text>
</comment>
<name>A0A2T9YET4_9FUNG</name>
<evidence type="ECO:0000313" key="7">
    <source>
        <dbReference type="EMBL" id="PVU90819.1"/>
    </source>
</evidence>
<dbReference type="PANTHER" id="PTHR12691:SF10">
    <property type="entry name" value="MEDIATOR OF RNA POLYMERASE II TRANSCRIPTION SUBUNIT 23"/>
    <property type="match status" value="1"/>
</dbReference>